<feature type="region of interest" description="Disordered" evidence="1">
    <location>
        <begin position="137"/>
        <end position="172"/>
    </location>
</feature>
<proteinExistence type="predicted"/>
<feature type="region of interest" description="Disordered" evidence="1">
    <location>
        <begin position="323"/>
        <end position="356"/>
    </location>
</feature>
<evidence type="ECO:0000313" key="2">
    <source>
        <dbReference type="EMBL" id="SPO36967.1"/>
    </source>
</evidence>
<accession>A0A5C3EZW9</accession>
<dbReference type="Proteomes" id="UP000323386">
    <property type="component" value="Unassembled WGS sequence"/>
</dbReference>
<evidence type="ECO:0000313" key="3">
    <source>
        <dbReference type="Proteomes" id="UP000323386"/>
    </source>
</evidence>
<dbReference type="EMBL" id="OOIP01000005">
    <property type="protein sequence ID" value="SPO36967.1"/>
    <property type="molecule type" value="Genomic_DNA"/>
</dbReference>
<organism evidence="2 3">
    <name type="scientific">Pseudozyma flocculosa</name>
    <dbReference type="NCBI Taxonomy" id="84751"/>
    <lineage>
        <taxon>Eukaryota</taxon>
        <taxon>Fungi</taxon>
        <taxon>Dikarya</taxon>
        <taxon>Basidiomycota</taxon>
        <taxon>Ustilaginomycotina</taxon>
        <taxon>Ustilaginomycetes</taxon>
        <taxon>Ustilaginales</taxon>
        <taxon>Ustilaginaceae</taxon>
        <taxon>Pseudozyma</taxon>
    </lineage>
</organism>
<keyword evidence="3" id="KW-1185">Reference proteome</keyword>
<sequence length="356" mass="38681">MSPFPTPILQRSHARAQQLCRSSVEGRTCVHALAPGPIAPRDHDHEIGRPMPMPPPRAKCRPPFPGALPCAAHERQLSALRCSRARYLREKAQAGRQESQAQCNLYRCGALPEQLTRHAAACRAVSCEEISSLRQLATPSMPSRRHAHTQASAEAGRSSRRVAKKSSLPSPRSVGPVGYCMYMRMMAAPLALAWLRPATAPLPTGDRWQRLHILRVDSARTSLFMTKPASKREHSWSSPHHLGPASPTASLPGSIQQAHAARPLCRALTSSSGPQGPNAFARQPGQLQVIHERDPQLSDGRRTTPRCQPNSATFAVDLCREDGPEATFPAGSAGRRTPCLTPAASPSLTPRERTVL</sequence>
<feature type="region of interest" description="Disordered" evidence="1">
    <location>
        <begin position="229"/>
        <end position="252"/>
    </location>
</feature>
<protein>
    <submittedName>
        <fullName evidence="2">Uncharacterized protein</fullName>
    </submittedName>
</protein>
<evidence type="ECO:0000256" key="1">
    <source>
        <dbReference type="SAM" id="MobiDB-lite"/>
    </source>
</evidence>
<name>A0A5C3EZW9_9BASI</name>
<gene>
    <name evidence="2" type="ORF">PSFLO_02439</name>
</gene>
<reference evidence="2 3" key="1">
    <citation type="submission" date="2018-03" db="EMBL/GenBank/DDBJ databases">
        <authorList>
            <person name="Guldener U."/>
        </authorList>
    </citation>
    <scope>NUCLEOTIDE SEQUENCE [LARGE SCALE GENOMIC DNA]</scope>
    <source>
        <strain evidence="2 3">DAOM196992</strain>
    </source>
</reference>
<dbReference type="AlphaFoldDB" id="A0A5C3EZW9"/>